<keyword evidence="2" id="KW-1185">Reference proteome</keyword>
<proteinExistence type="predicted"/>
<accession>A0ACB1AEX4</accession>
<dbReference type="Proteomes" id="UP001497535">
    <property type="component" value="Unassembled WGS sequence"/>
</dbReference>
<organism evidence="1 2">
    <name type="scientific">Meloidogyne enterolobii</name>
    <name type="common">Root-knot nematode worm</name>
    <name type="synonym">Meloidogyne mayaguensis</name>
    <dbReference type="NCBI Taxonomy" id="390850"/>
    <lineage>
        <taxon>Eukaryota</taxon>
        <taxon>Metazoa</taxon>
        <taxon>Ecdysozoa</taxon>
        <taxon>Nematoda</taxon>
        <taxon>Chromadorea</taxon>
        <taxon>Rhabditida</taxon>
        <taxon>Tylenchina</taxon>
        <taxon>Tylenchomorpha</taxon>
        <taxon>Tylenchoidea</taxon>
        <taxon>Meloidogynidae</taxon>
        <taxon>Meloidogyninae</taxon>
        <taxon>Meloidogyne</taxon>
    </lineage>
</organism>
<evidence type="ECO:0000313" key="1">
    <source>
        <dbReference type="EMBL" id="CAK5088615.1"/>
    </source>
</evidence>
<dbReference type="EMBL" id="CAVMJV010000072">
    <property type="protein sequence ID" value="CAK5088615.1"/>
    <property type="molecule type" value="Genomic_DNA"/>
</dbReference>
<evidence type="ECO:0000313" key="2">
    <source>
        <dbReference type="Proteomes" id="UP001497535"/>
    </source>
</evidence>
<sequence>MLCGEIAVVYCWVEIVQSPFDSFICSERSVLAVVGLCHPETLFFRNRECLAGGHIPSFPD</sequence>
<protein>
    <submittedName>
        <fullName evidence="1">Uncharacterized protein</fullName>
    </submittedName>
</protein>
<reference evidence="1" key="1">
    <citation type="submission" date="2023-11" db="EMBL/GenBank/DDBJ databases">
        <authorList>
            <person name="Poullet M."/>
        </authorList>
    </citation>
    <scope>NUCLEOTIDE SEQUENCE</scope>
    <source>
        <strain evidence="1">E1834</strain>
    </source>
</reference>
<comment type="caution">
    <text evidence="1">The sequence shown here is derived from an EMBL/GenBank/DDBJ whole genome shotgun (WGS) entry which is preliminary data.</text>
</comment>
<name>A0ACB1AEX4_MELEN</name>
<gene>
    <name evidence="1" type="ORF">MENTE1834_LOCUS36266</name>
</gene>